<reference evidence="12 13" key="1">
    <citation type="submission" date="2024-05" db="EMBL/GenBank/DDBJ databases">
        <authorList>
            <person name="Wallberg A."/>
        </authorList>
    </citation>
    <scope>NUCLEOTIDE SEQUENCE [LARGE SCALE GENOMIC DNA]</scope>
</reference>
<evidence type="ECO:0000256" key="4">
    <source>
        <dbReference type="ARBA" id="ARBA00022816"/>
    </source>
</evidence>
<feature type="compositionally biased region" description="Low complexity" evidence="10">
    <location>
        <begin position="293"/>
        <end position="306"/>
    </location>
</feature>
<evidence type="ECO:0000313" key="13">
    <source>
        <dbReference type="Proteomes" id="UP001497623"/>
    </source>
</evidence>
<evidence type="ECO:0000313" key="12">
    <source>
        <dbReference type="EMBL" id="CAL4097918.1"/>
    </source>
</evidence>
<gene>
    <name evidence="12" type="ORF">MNOR_LOCUS16114</name>
</gene>
<keyword evidence="8" id="KW-0906">Nuclear pore complex</keyword>
<proteinExistence type="predicted"/>
<dbReference type="PANTHER" id="PTHR23138">
    <property type="entry name" value="RAN BINDING PROTEIN"/>
    <property type="match status" value="1"/>
</dbReference>
<feature type="compositionally biased region" description="Polar residues" evidence="10">
    <location>
        <begin position="114"/>
        <end position="140"/>
    </location>
</feature>
<comment type="subcellular location">
    <subcellularLocation>
        <location evidence="1">Nucleus</location>
        <location evidence="1">Nuclear pore complex</location>
    </subcellularLocation>
</comment>
<accession>A0AAV2QWM6</accession>
<dbReference type="SMART" id="SM00160">
    <property type="entry name" value="RanBD"/>
    <property type="match status" value="1"/>
</dbReference>
<keyword evidence="6" id="KW-0007">Acetylation</keyword>
<dbReference type="InterPro" id="IPR011993">
    <property type="entry name" value="PH-like_dom_sf"/>
</dbReference>
<feature type="region of interest" description="Disordered" evidence="10">
    <location>
        <begin position="327"/>
        <end position="357"/>
    </location>
</feature>
<evidence type="ECO:0000256" key="5">
    <source>
        <dbReference type="ARBA" id="ARBA00022927"/>
    </source>
</evidence>
<feature type="region of interest" description="Disordered" evidence="10">
    <location>
        <begin position="72"/>
        <end position="173"/>
    </location>
</feature>
<protein>
    <recommendedName>
        <fullName evidence="11">RanBD1 domain-containing protein</fullName>
    </recommendedName>
</protein>
<keyword evidence="7" id="KW-0811">Translocation</keyword>
<evidence type="ECO:0000256" key="7">
    <source>
        <dbReference type="ARBA" id="ARBA00023010"/>
    </source>
</evidence>
<dbReference type="GO" id="GO:0005643">
    <property type="term" value="C:nuclear pore"/>
    <property type="evidence" value="ECO:0007669"/>
    <property type="project" value="UniProtKB-SubCell"/>
</dbReference>
<dbReference type="Proteomes" id="UP001497623">
    <property type="component" value="Unassembled WGS sequence"/>
</dbReference>
<feature type="region of interest" description="Disordered" evidence="10">
    <location>
        <begin position="218"/>
        <end position="306"/>
    </location>
</feature>
<evidence type="ECO:0000256" key="8">
    <source>
        <dbReference type="ARBA" id="ARBA00023132"/>
    </source>
</evidence>
<dbReference type="SUPFAM" id="SSF50729">
    <property type="entry name" value="PH domain-like"/>
    <property type="match status" value="1"/>
</dbReference>
<dbReference type="InterPro" id="IPR045255">
    <property type="entry name" value="RanBP1-like"/>
</dbReference>
<dbReference type="AlphaFoldDB" id="A0AAV2QWM6"/>
<keyword evidence="13" id="KW-1185">Reference proteome</keyword>
<feature type="compositionally biased region" description="Low complexity" evidence="10">
    <location>
        <begin position="80"/>
        <end position="102"/>
    </location>
</feature>
<feature type="compositionally biased region" description="Basic and acidic residues" evidence="10">
    <location>
        <begin position="218"/>
        <end position="236"/>
    </location>
</feature>
<dbReference type="Pfam" id="PF00638">
    <property type="entry name" value="Ran_BP1"/>
    <property type="match status" value="1"/>
</dbReference>
<dbReference type="EMBL" id="CAXKWB010010422">
    <property type="protein sequence ID" value="CAL4097918.1"/>
    <property type="molecule type" value="Genomic_DNA"/>
</dbReference>
<evidence type="ECO:0000256" key="2">
    <source>
        <dbReference type="ARBA" id="ARBA00022448"/>
    </source>
</evidence>
<feature type="domain" description="RanBD1" evidence="11">
    <location>
        <begin position="365"/>
        <end position="480"/>
    </location>
</feature>
<dbReference type="CDD" id="cd13170">
    <property type="entry name" value="RanBD_NUP50"/>
    <property type="match status" value="1"/>
</dbReference>
<feature type="compositionally biased region" description="Polar residues" evidence="10">
    <location>
        <begin position="237"/>
        <end position="256"/>
    </location>
</feature>
<dbReference type="Pfam" id="PF08911">
    <property type="entry name" value="NUP50"/>
    <property type="match status" value="1"/>
</dbReference>
<evidence type="ECO:0000259" key="11">
    <source>
        <dbReference type="PROSITE" id="PS50196"/>
    </source>
</evidence>
<dbReference type="InterPro" id="IPR000156">
    <property type="entry name" value="Ran_bind_dom"/>
</dbReference>
<keyword evidence="9" id="KW-0539">Nucleus</keyword>
<evidence type="ECO:0000256" key="6">
    <source>
        <dbReference type="ARBA" id="ARBA00022990"/>
    </source>
</evidence>
<keyword evidence="3" id="KW-0677">Repeat</keyword>
<keyword evidence="2" id="KW-0813">Transport</keyword>
<organism evidence="12 13">
    <name type="scientific">Meganyctiphanes norvegica</name>
    <name type="common">Northern krill</name>
    <name type="synonym">Thysanopoda norvegica</name>
    <dbReference type="NCBI Taxonomy" id="48144"/>
    <lineage>
        <taxon>Eukaryota</taxon>
        <taxon>Metazoa</taxon>
        <taxon>Ecdysozoa</taxon>
        <taxon>Arthropoda</taxon>
        <taxon>Crustacea</taxon>
        <taxon>Multicrustacea</taxon>
        <taxon>Malacostraca</taxon>
        <taxon>Eumalacostraca</taxon>
        <taxon>Eucarida</taxon>
        <taxon>Euphausiacea</taxon>
        <taxon>Euphausiidae</taxon>
        <taxon>Meganyctiphanes</taxon>
    </lineage>
</organism>
<keyword evidence="4" id="KW-0509">mRNA transport</keyword>
<dbReference type="GO" id="GO:0006606">
    <property type="term" value="P:protein import into nucleus"/>
    <property type="evidence" value="ECO:0007669"/>
    <property type="project" value="TreeGrafter"/>
</dbReference>
<evidence type="ECO:0000256" key="1">
    <source>
        <dbReference type="ARBA" id="ARBA00004567"/>
    </source>
</evidence>
<feature type="region of interest" description="Disordered" evidence="10">
    <location>
        <begin position="1"/>
        <end position="58"/>
    </location>
</feature>
<comment type="caution">
    <text evidence="12">The sequence shown here is derived from an EMBL/GenBank/DDBJ whole genome shotgun (WGS) entry which is preliminary data.</text>
</comment>
<evidence type="ECO:0000256" key="3">
    <source>
        <dbReference type="ARBA" id="ARBA00022737"/>
    </source>
</evidence>
<dbReference type="PROSITE" id="PS50196">
    <property type="entry name" value="RANBD1"/>
    <property type="match status" value="1"/>
</dbReference>
<name>A0AAV2QWM6_MEGNR</name>
<evidence type="ECO:0000256" key="9">
    <source>
        <dbReference type="ARBA" id="ARBA00023242"/>
    </source>
</evidence>
<dbReference type="InterPro" id="IPR015007">
    <property type="entry name" value="NUP2/50/61"/>
</dbReference>
<sequence length="480" mass="52294">MSKRGAASELTHDNWNDEDEPEEAGTFRKASNVDMASRKIRTAKRRGGDTASTIGGGTSIFKEMGCLATFGTKTDSSSAPSFSFFNKDNSNSSSNTTPSFSFGKTDTEPKKSTFGATENKSSTLPAFSFNSNNTNGISESTKPKNEEVSPKVNGFGSSSNKSEVKEKKTNSRFMSELKSLNETFLKWIKQHLDENVYVNLTPVLEDYKKYFNKLSEKNADDNASDKKEESNEKENKPVSTNVKKTEPASSGDSGTNKADEAPKPAFSFSSKSDDSKKSGFSFSSNKSDENKPSIFGNDSNSSSSVTFGGSGGPLTFGGTADSSSKPFSFGGFATAPVQTPATKEKTEQEENNEDEPPKVIVNEVKEDDAIYEKKCKLFYMKEKEYVERGLGTLFLKKAEEKTQLIIRANTNLGNILLNIIVGPSIGAMMRVGKNNVMIVCIPNPPIDPKSDNKTPVKMLLRVKTSEDADALLKVLEEHKG</sequence>
<evidence type="ECO:0000256" key="10">
    <source>
        <dbReference type="SAM" id="MobiDB-lite"/>
    </source>
</evidence>
<keyword evidence="5" id="KW-0653">Protein transport</keyword>
<dbReference type="Gene3D" id="2.30.29.30">
    <property type="entry name" value="Pleckstrin-homology domain (PH domain)/Phosphotyrosine-binding domain (PTB)"/>
    <property type="match status" value="1"/>
</dbReference>
<dbReference type="GO" id="GO:0051028">
    <property type="term" value="P:mRNA transport"/>
    <property type="evidence" value="ECO:0007669"/>
    <property type="project" value="UniProtKB-KW"/>
</dbReference>
<dbReference type="PANTHER" id="PTHR23138:SF141">
    <property type="entry name" value="NUCLEAR PORE COMPLEX PROTEIN NUP50"/>
    <property type="match status" value="1"/>
</dbReference>